<organism evidence="9 10">
    <name type="scientific">Actinomyces lilanjuaniae</name>
    <dbReference type="NCBI Taxonomy" id="2321394"/>
    <lineage>
        <taxon>Bacteria</taxon>
        <taxon>Bacillati</taxon>
        <taxon>Actinomycetota</taxon>
        <taxon>Actinomycetes</taxon>
        <taxon>Actinomycetales</taxon>
        <taxon>Actinomycetaceae</taxon>
        <taxon>Actinomyces</taxon>
    </lineage>
</organism>
<accession>A0ABM6Z1Z9</accession>
<dbReference type="InterPro" id="IPR036388">
    <property type="entry name" value="WH-like_DNA-bd_sf"/>
</dbReference>
<comment type="function">
    <text evidence="6">Repressor of the lactose catabolism operon. Galactose-6-phosphate is the inducer.</text>
</comment>
<keyword evidence="5" id="KW-0804">Transcription</keyword>
<dbReference type="InterPro" id="IPR014036">
    <property type="entry name" value="DeoR-like_C"/>
</dbReference>
<protein>
    <recommendedName>
        <fullName evidence="1">Lactose phosphotransferase system repressor</fullName>
    </recommendedName>
</protein>
<dbReference type="PANTHER" id="PTHR30363:SF4">
    <property type="entry name" value="GLYCEROL-3-PHOSPHATE REGULON REPRESSOR"/>
    <property type="match status" value="1"/>
</dbReference>
<dbReference type="PROSITE" id="PS51000">
    <property type="entry name" value="HTH_DEOR_2"/>
    <property type="match status" value="1"/>
</dbReference>
<evidence type="ECO:0000313" key="9">
    <source>
        <dbReference type="EMBL" id="AYD89244.1"/>
    </source>
</evidence>
<dbReference type="InterPro" id="IPR036390">
    <property type="entry name" value="WH_DNA-bd_sf"/>
</dbReference>
<evidence type="ECO:0000313" key="10">
    <source>
        <dbReference type="Proteomes" id="UP000273001"/>
    </source>
</evidence>
<gene>
    <name evidence="9" type="ORF">D5R93_02770</name>
</gene>
<keyword evidence="3" id="KW-0805">Transcription regulation</keyword>
<dbReference type="PANTHER" id="PTHR30363">
    <property type="entry name" value="HTH-TYPE TRANSCRIPTIONAL REGULATOR SRLR-RELATED"/>
    <property type="match status" value="1"/>
</dbReference>
<dbReference type="Gene3D" id="1.10.10.10">
    <property type="entry name" value="Winged helix-like DNA-binding domain superfamily/Winged helix DNA-binding domain"/>
    <property type="match status" value="1"/>
</dbReference>
<proteinExistence type="predicted"/>
<dbReference type="Gene3D" id="3.40.50.1360">
    <property type="match status" value="1"/>
</dbReference>
<sequence length="303" mass="32531">MGNDDVTTPQASSSPTTSSPASAPSPTPASASASSASSPTASTATTTGPVGSARDRREVLLALIREQGTLAVSDLSTQFGVSQETARRDVRALEDRGLVTRSYGEVTAVDVSTFETDRAFRETHQTEEKLRIAAAASRYVDTAETIFLDEGYLPLLVGRALSVERDLTIITTSLPTAMEMSERPRTRVISVGGRVRRTTMGVVDFWALGTLRQMTPDLAFIGANGVSEDGWLSTPDPAVASVKETVIAAARRSVFVGGHEKFGRQTFTRFAHVREMEVLLTGHELRSTTAQRLSLLGTKVERV</sequence>
<dbReference type="SUPFAM" id="SSF100950">
    <property type="entry name" value="NagB/RpiA/CoA transferase-like"/>
    <property type="match status" value="1"/>
</dbReference>
<keyword evidence="10" id="KW-1185">Reference proteome</keyword>
<dbReference type="Pfam" id="PF00455">
    <property type="entry name" value="DeoRC"/>
    <property type="match status" value="1"/>
</dbReference>
<evidence type="ECO:0000256" key="4">
    <source>
        <dbReference type="ARBA" id="ARBA00023125"/>
    </source>
</evidence>
<dbReference type="SUPFAM" id="SSF46785">
    <property type="entry name" value="Winged helix' DNA-binding domain"/>
    <property type="match status" value="1"/>
</dbReference>
<dbReference type="SMART" id="SM00420">
    <property type="entry name" value="HTH_DEOR"/>
    <property type="match status" value="1"/>
</dbReference>
<dbReference type="InterPro" id="IPR001034">
    <property type="entry name" value="DeoR_HTH"/>
</dbReference>
<dbReference type="RefSeq" id="WP_120203709.1">
    <property type="nucleotide sequence ID" value="NZ_CP032514.1"/>
</dbReference>
<dbReference type="EMBL" id="CP032514">
    <property type="protein sequence ID" value="AYD89244.1"/>
    <property type="molecule type" value="Genomic_DNA"/>
</dbReference>
<dbReference type="Proteomes" id="UP000273001">
    <property type="component" value="Chromosome"/>
</dbReference>
<keyword evidence="4" id="KW-0238">DNA-binding</keyword>
<feature type="region of interest" description="Disordered" evidence="7">
    <location>
        <begin position="1"/>
        <end position="53"/>
    </location>
</feature>
<evidence type="ECO:0000259" key="8">
    <source>
        <dbReference type="PROSITE" id="PS51000"/>
    </source>
</evidence>
<dbReference type="InterPro" id="IPR050313">
    <property type="entry name" value="Carb_Metab_HTH_regulators"/>
</dbReference>
<evidence type="ECO:0000256" key="7">
    <source>
        <dbReference type="SAM" id="MobiDB-lite"/>
    </source>
</evidence>
<feature type="compositionally biased region" description="Low complexity" evidence="7">
    <location>
        <begin position="7"/>
        <end position="47"/>
    </location>
</feature>
<evidence type="ECO:0000256" key="6">
    <source>
        <dbReference type="ARBA" id="ARBA00024937"/>
    </source>
</evidence>
<dbReference type="PRINTS" id="PR00037">
    <property type="entry name" value="HTHLACR"/>
</dbReference>
<dbReference type="InterPro" id="IPR018356">
    <property type="entry name" value="Tscrpt_reg_HTH_DeoR_CS"/>
</dbReference>
<evidence type="ECO:0000256" key="2">
    <source>
        <dbReference type="ARBA" id="ARBA00022491"/>
    </source>
</evidence>
<name>A0ABM6Z1Z9_9ACTO</name>
<reference evidence="9 10" key="1">
    <citation type="submission" date="2018-09" db="EMBL/GenBank/DDBJ databases">
        <authorList>
            <person name="Li J."/>
        </authorList>
    </citation>
    <scope>NUCLEOTIDE SEQUENCE [LARGE SCALE GENOMIC DNA]</scope>
    <source>
        <strain evidence="9 10">2129</strain>
    </source>
</reference>
<feature type="domain" description="HTH deoR-type" evidence="8">
    <location>
        <begin position="53"/>
        <end position="108"/>
    </location>
</feature>
<evidence type="ECO:0000256" key="5">
    <source>
        <dbReference type="ARBA" id="ARBA00023163"/>
    </source>
</evidence>
<dbReference type="PROSITE" id="PS00894">
    <property type="entry name" value="HTH_DEOR_1"/>
    <property type="match status" value="1"/>
</dbReference>
<dbReference type="SMART" id="SM01134">
    <property type="entry name" value="DeoRC"/>
    <property type="match status" value="1"/>
</dbReference>
<dbReference type="InterPro" id="IPR037171">
    <property type="entry name" value="NagB/RpiA_transferase-like"/>
</dbReference>
<evidence type="ECO:0000256" key="1">
    <source>
        <dbReference type="ARBA" id="ARBA00021390"/>
    </source>
</evidence>
<keyword evidence="2" id="KW-0678">Repressor</keyword>
<dbReference type="Pfam" id="PF08220">
    <property type="entry name" value="HTH_DeoR"/>
    <property type="match status" value="1"/>
</dbReference>
<evidence type="ECO:0000256" key="3">
    <source>
        <dbReference type="ARBA" id="ARBA00023015"/>
    </source>
</evidence>